<evidence type="ECO:0000256" key="15">
    <source>
        <dbReference type="ARBA" id="ARBA00023306"/>
    </source>
</evidence>
<dbReference type="InterPro" id="IPR011601">
    <property type="entry name" value="MurB_C"/>
</dbReference>
<dbReference type="Proteomes" id="UP000782519">
    <property type="component" value="Unassembled WGS sequence"/>
</dbReference>
<evidence type="ECO:0000256" key="3">
    <source>
        <dbReference type="ARBA" id="ARBA00004496"/>
    </source>
</evidence>
<accession>A0A933W1T0</accession>
<keyword evidence="10 19" id="KW-0274">FAD</keyword>
<feature type="active site" description="Proton donor" evidence="19">
    <location>
        <position position="228"/>
    </location>
</feature>
<comment type="subcellular location">
    <subcellularLocation>
        <location evidence="3 19">Cytoplasm</location>
    </subcellularLocation>
</comment>
<dbReference type="NCBIfam" id="TIGR00179">
    <property type="entry name" value="murB"/>
    <property type="match status" value="1"/>
</dbReference>
<dbReference type="InterPro" id="IPR016169">
    <property type="entry name" value="FAD-bd_PCMH_sub2"/>
</dbReference>
<dbReference type="GO" id="GO:0051301">
    <property type="term" value="P:cell division"/>
    <property type="evidence" value="ECO:0007669"/>
    <property type="project" value="UniProtKB-KW"/>
</dbReference>
<dbReference type="InterPro" id="IPR006094">
    <property type="entry name" value="Oxid_FAD_bind_N"/>
</dbReference>
<comment type="pathway">
    <text evidence="4 19">Cell wall biogenesis; peptidoglycan biosynthesis.</text>
</comment>
<dbReference type="SUPFAM" id="SSF56194">
    <property type="entry name" value="Uridine diphospho-N-Acetylenolpyruvylglucosamine reductase, MurB, C-terminal domain"/>
    <property type="match status" value="1"/>
</dbReference>
<comment type="similarity">
    <text evidence="19">Belongs to the MurB family.</text>
</comment>
<dbReference type="Gene3D" id="3.30.465.10">
    <property type="match status" value="1"/>
</dbReference>
<comment type="caution">
    <text evidence="21">The sequence shown here is derived from an EMBL/GenBank/DDBJ whole genome shotgun (WGS) entry which is preliminary data.</text>
</comment>
<evidence type="ECO:0000256" key="1">
    <source>
        <dbReference type="ARBA" id="ARBA00001974"/>
    </source>
</evidence>
<dbReference type="Pfam" id="PF01565">
    <property type="entry name" value="FAD_binding_4"/>
    <property type="match status" value="1"/>
</dbReference>
<dbReference type="InterPro" id="IPR016167">
    <property type="entry name" value="FAD-bd_PCMH_sub1"/>
</dbReference>
<feature type="active site" evidence="19">
    <location>
        <position position="179"/>
    </location>
</feature>
<evidence type="ECO:0000256" key="7">
    <source>
        <dbReference type="ARBA" id="ARBA00022490"/>
    </source>
</evidence>
<dbReference type="EMBL" id="JACRJB010000024">
    <property type="protein sequence ID" value="MBI5129593.1"/>
    <property type="molecule type" value="Genomic_DNA"/>
</dbReference>
<evidence type="ECO:0000256" key="12">
    <source>
        <dbReference type="ARBA" id="ARBA00022960"/>
    </source>
</evidence>
<evidence type="ECO:0000256" key="13">
    <source>
        <dbReference type="ARBA" id="ARBA00022984"/>
    </source>
</evidence>
<name>A0A933W1T0_RHOPL</name>
<keyword evidence="14 19" id="KW-0560">Oxidoreductase</keyword>
<keyword evidence="15 19" id="KW-0131">Cell cycle</keyword>
<dbReference type="InterPro" id="IPR003170">
    <property type="entry name" value="MurB"/>
</dbReference>
<dbReference type="InterPro" id="IPR036318">
    <property type="entry name" value="FAD-bd_PCMH-like_sf"/>
</dbReference>
<evidence type="ECO:0000256" key="4">
    <source>
        <dbReference type="ARBA" id="ARBA00004752"/>
    </source>
</evidence>
<feature type="domain" description="FAD-binding PCMH-type" evidence="20">
    <location>
        <begin position="34"/>
        <end position="199"/>
    </location>
</feature>
<dbReference type="EC" id="1.3.1.98" evidence="5 19"/>
<keyword evidence="13 19" id="KW-0573">Peptidoglycan synthesis</keyword>
<evidence type="ECO:0000313" key="21">
    <source>
        <dbReference type="EMBL" id="MBI5129593.1"/>
    </source>
</evidence>
<dbReference type="GO" id="GO:0008762">
    <property type="term" value="F:UDP-N-acetylmuramate dehydrogenase activity"/>
    <property type="evidence" value="ECO:0007669"/>
    <property type="project" value="UniProtKB-UniRule"/>
</dbReference>
<dbReference type="Gene3D" id="3.30.43.10">
    <property type="entry name" value="Uridine Diphospho-n-acetylenolpyruvylglucosamine Reductase, domain 2"/>
    <property type="match status" value="1"/>
</dbReference>
<evidence type="ECO:0000313" key="22">
    <source>
        <dbReference type="Proteomes" id="UP000782519"/>
    </source>
</evidence>
<dbReference type="GO" id="GO:0008360">
    <property type="term" value="P:regulation of cell shape"/>
    <property type="evidence" value="ECO:0007669"/>
    <property type="project" value="UniProtKB-KW"/>
</dbReference>
<dbReference type="HAMAP" id="MF_00037">
    <property type="entry name" value="MurB"/>
    <property type="match status" value="1"/>
</dbReference>
<dbReference type="GO" id="GO:0009252">
    <property type="term" value="P:peptidoglycan biosynthetic process"/>
    <property type="evidence" value="ECO:0007669"/>
    <property type="project" value="UniProtKB-UniRule"/>
</dbReference>
<feature type="active site" evidence="19">
    <location>
        <position position="298"/>
    </location>
</feature>
<protein>
    <recommendedName>
        <fullName evidence="6 19">UDP-N-acetylenolpyruvoylglucosamine reductase</fullName>
        <ecNumber evidence="5 19">1.3.1.98</ecNumber>
    </recommendedName>
    <alternativeName>
        <fullName evidence="17 19">UDP-N-acetylmuramate dehydrogenase</fullName>
    </alternativeName>
</protein>
<dbReference type="SUPFAM" id="SSF56176">
    <property type="entry name" value="FAD-binding/transporter-associated domain-like"/>
    <property type="match status" value="1"/>
</dbReference>
<reference evidence="21" key="1">
    <citation type="submission" date="2020-07" db="EMBL/GenBank/DDBJ databases">
        <title>Huge and variable diversity of episymbiotic CPR bacteria and DPANN archaea in groundwater ecosystems.</title>
        <authorList>
            <person name="He C.Y."/>
            <person name="Keren R."/>
            <person name="Whittaker M."/>
            <person name="Farag I.F."/>
            <person name="Doudna J."/>
            <person name="Cate J.H.D."/>
            <person name="Banfield J.F."/>
        </authorList>
    </citation>
    <scope>NUCLEOTIDE SEQUENCE</scope>
    <source>
        <strain evidence="21">NC_groundwater_1818_Pr3_B-0.1um_66_35</strain>
    </source>
</reference>
<evidence type="ECO:0000256" key="16">
    <source>
        <dbReference type="ARBA" id="ARBA00023316"/>
    </source>
</evidence>
<evidence type="ECO:0000256" key="19">
    <source>
        <dbReference type="HAMAP-Rule" id="MF_00037"/>
    </source>
</evidence>
<organism evidence="21 22">
    <name type="scientific">Rhodopseudomonas palustris</name>
    <dbReference type="NCBI Taxonomy" id="1076"/>
    <lineage>
        <taxon>Bacteria</taxon>
        <taxon>Pseudomonadati</taxon>
        <taxon>Pseudomonadota</taxon>
        <taxon>Alphaproteobacteria</taxon>
        <taxon>Hyphomicrobiales</taxon>
        <taxon>Nitrobacteraceae</taxon>
        <taxon>Rhodopseudomonas</taxon>
    </lineage>
</organism>
<dbReference type="InterPro" id="IPR016166">
    <property type="entry name" value="FAD-bd_PCMH"/>
</dbReference>
<proteinExistence type="inferred from homology"/>
<comment type="function">
    <text evidence="2 19">Cell wall formation.</text>
</comment>
<keyword evidence="16 19" id="KW-0961">Cell wall biogenesis/degradation</keyword>
<evidence type="ECO:0000256" key="5">
    <source>
        <dbReference type="ARBA" id="ARBA00012518"/>
    </source>
</evidence>
<keyword evidence="9 19" id="KW-0285">Flavoprotein</keyword>
<dbReference type="PANTHER" id="PTHR21071:SF4">
    <property type="entry name" value="UDP-N-ACETYLENOLPYRUVOYLGLUCOSAMINE REDUCTASE"/>
    <property type="match status" value="1"/>
</dbReference>
<comment type="cofactor">
    <cofactor evidence="1 19">
        <name>FAD</name>
        <dbReference type="ChEBI" id="CHEBI:57692"/>
    </cofactor>
</comment>
<evidence type="ECO:0000256" key="9">
    <source>
        <dbReference type="ARBA" id="ARBA00022630"/>
    </source>
</evidence>
<evidence type="ECO:0000256" key="2">
    <source>
        <dbReference type="ARBA" id="ARBA00003921"/>
    </source>
</evidence>
<dbReference type="PROSITE" id="PS51387">
    <property type="entry name" value="FAD_PCMH"/>
    <property type="match status" value="1"/>
</dbReference>
<dbReference type="Gene3D" id="3.90.78.10">
    <property type="entry name" value="UDP-N-acetylenolpyruvoylglucosamine reductase, C-terminal domain"/>
    <property type="match status" value="1"/>
</dbReference>
<keyword evidence="8 19" id="KW-0132">Cell division</keyword>
<evidence type="ECO:0000256" key="11">
    <source>
        <dbReference type="ARBA" id="ARBA00022857"/>
    </source>
</evidence>
<sequence>MTFPDLAAELKAAMPELRGRLLGNEPMAPLTWFRVGGPAQVLFTPADADDLGYFLSLLPAEVPVLCIGVGSNLIVRDGGLPGVVIRLAPRGFGEVRSDGEIVQAGAAALDKRVAETAAAAQLGGLEFYFGIPGTIGGALRMNAGANGRETKDVLIDAHALDRAGTRHVIDNAGMRFSYRATGADPSLIFVSARFRGTPASPDAIRAKMNEVQAHRELAQPVREKTGGSTFKNPPGHSAWKLIDAAGCRGLKIGGAQVSEMHCNFLINTGDATAADIETLGETVRERVKAQSGVELQWEIKRIGVAAGAAR</sequence>
<dbReference type="GO" id="GO:0005829">
    <property type="term" value="C:cytosol"/>
    <property type="evidence" value="ECO:0007669"/>
    <property type="project" value="TreeGrafter"/>
</dbReference>
<evidence type="ECO:0000256" key="18">
    <source>
        <dbReference type="ARBA" id="ARBA00048914"/>
    </source>
</evidence>
<evidence type="ECO:0000256" key="10">
    <source>
        <dbReference type="ARBA" id="ARBA00022827"/>
    </source>
</evidence>
<dbReference type="PANTHER" id="PTHR21071">
    <property type="entry name" value="UDP-N-ACETYLENOLPYRUVOYLGLUCOSAMINE REDUCTASE"/>
    <property type="match status" value="1"/>
</dbReference>
<evidence type="ECO:0000256" key="17">
    <source>
        <dbReference type="ARBA" id="ARBA00031026"/>
    </source>
</evidence>
<gene>
    <name evidence="19 21" type="primary">murB</name>
    <name evidence="21" type="ORF">HZA66_09135</name>
</gene>
<dbReference type="Pfam" id="PF02873">
    <property type="entry name" value="MurB_C"/>
    <property type="match status" value="1"/>
</dbReference>
<evidence type="ECO:0000256" key="14">
    <source>
        <dbReference type="ARBA" id="ARBA00023002"/>
    </source>
</evidence>
<dbReference type="GO" id="GO:0071949">
    <property type="term" value="F:FAD binding"/>
    <property type="evidence" value="ECO:0007669"/>
    <property type="project" value="InterPro"/>
</dbReference>
<dbReference type="NCBIfam" id="NF010480">
    <property type="entry name" value="PRK13905.1"/>
    <property type="match status" value="1"/>
</dbReference>
<keyword evidence="12 19" id="KW-0133">Cell shape</keyword>
<evidence type="ECO:0000256" key="8">
    <source>
        <dbReference type="ARBA" id="ARBA00022618"/>
    </source>
</evidence>
<keyword evidence="11 19" id="KW-0521">NADP</keyword>
<dbReference type="AlphaFoldDB" id="A0A933W1T0"/>
<evidence type="ECO:0000256" key="6">
    <source>
        <dbReference type="ARBA" id="ARBA00015188"/>
    </source>
</evidence>
<dbReference type="InterPro" id="IPR036635">
    <property type="entry name" value="MurB_C_sf"/>
</dbReference>
<evidence type="ECO:0000259" key="20">
    <source>
        <dbReference type="PROSITE" id="PS51387"/>
    </source>
</evidence>
<dbReference type="GO" id="GO:0071555">
    <property type="term" value="P:cell wall organization"/>
    <property type="evidence" value="ECO:0007669"/>
    <property type="project" value="UniProtKB-KW"/>
</dbReference>
<keyword evidence="7 19" id="KW-0963">Cytoplasm</keyword>
<comment type="catalytic activity">
    <reaction evidence="18 19">
        <text>UDP-N-acetyl-alpha-D-muramate + NADP(+) = UDP-N-acetyl-3-O-(1-carboxyvinyl)-alpha-D-glucosamine + NADPH + H(+)</text>
        <dbReference type="Rhea" id="RHEA:12248"/>
        <dbReference type="ChEBI" id="CHEBI:15378"/>
        <dbReference type="ChEBI" id="CHEBI:57783"/>
        <dbReference type="ChEBI" id="CHEBI:58349"/>
        <dbReference type="ChEBI" id="CHEBI:68483"/>
        <dbReference type="ChEBI" id="CHEBI:70757"/>
        <dbReference type="EC" id="1.3.1.98"/>
    </reaction>
</comment>